<name>A0A438KJF3_VITVI</name>
<dbReference type="PANTHER" id="PTHR13683:SF800">
    <property type="entry name" value="EUKARYOTIC ASPARTYL PROTEASE FAMILY PROTEIN"/>
    <property type="match status" value="1"/>
</dbReference>
<evidence type="ECO:0000256" key="6">
    <source>
        <dbReference type="ARBA" id="ARBA00022801"/>
    </source>
</evidence>
<evidence type="ECO:0000256" key="4">
    <source>
        <dbReference type="ARBA" id="ARBA00022737"/>
    </source>
</evidence>
<feature type="active site" evidence="9">
    <location>
        <position position="115"/>
    </location>
</feature>
<dbReference type="AlphaFoldDB" id="A0A438KJF3"/>
<dbReference type="GO" id="GO:0004190">
    <property type="term" value="F:aspartic-type endopeptidase activity"/>
    <property type="evidence" value="ECO:0007669"/>
    <property type="project" value="UniProtKB-KW"/>
</dbReference>
<evidence type="ECO:0000256" key="9">
    <source>
        <dbReference type="PIRSR" id="PIRSR601461-1"/>
    </source>
</evidence>
<dbReference type="FunFam" id="2.40.70.10:FF:000027">
    <property type="entry name" value="Aspartic proteinase Asp1 isoform A"/>
    <property type="match status" value="1"/>
</dbReference>
<dbReference type="InterPro" id="IPR033823">
    <property type="entry name" value="Nucellin"/>
</dbReference>
<dbReference type="Proteomes" id="UP000288805">
    <property type="component" value="Unassembled WGS sequence"/>
</dbReference>
<evidence type="ECO:0000256" key="3">
    <source>
        <dbReference type="ARBA" id="ARBA00022729"/>
    </source>
</evidence>
<reference evidence="12 13" key="1">
    <citation type="journal article" date="2018" name="PLoS Genet.">
        <title>Population sequencing reveals clonal diversity and ancestral inbreeding in the grapevine cultivar Chardonnay.</title>
        <authorList>
            <person name="Roach M.J."/>
            <person name="Johnson D.L."/>
            <person name="Bohlmann J."/>
            <person name="van Vuuren H.J."/>
            <person name="Jones S.J."/>
            <person name="Pretorius I.S."/>
            <person name="Schmidt S.A."/>
            <person name="Borneman A.R."/>
        </authorList>
    </citation>
    <scope>NUCLEOTIDE SEQUENCE [LARGE SCALE GENOMIC DNA]</scope>
    <source>
        <strain evidence="13">cv. Chardonnay</strain>
        <tissue evidence="12">Leaf</tissue>
    </source>
</reference>
<evidence type="ECO:0000313" key="13">
    <source>
        <dbReference type="Proteomes" id="UP000288805"/>
    </source>
</evidence>
<dbReference type="SUPFAM" id="SSF50630">
    <property type="entry name" value="Acid proteases"/>
    <property type="match status" value="1"/>
</dbReference>
<dbReference type="InterPro" id="IPR001461">
    <property type="entry name" value="Aspartic_peptidase_A1"/>
</dbReference>
<evidence type="ECO:0000313" key="12">
    <source>
        <dbReference type="EMBL" id="RVX21339.1"/>
    </source>
</evidence>
<keyword evidence="3 10" id="KW-0732">Signal</keyword>
<dbReference type="GO" id="GO:0006508">
    <property type="term" value="P:proteolysis"/>
    <property type="evidence" value="ECO:0007669"/>
    <property type="project" value="UniProtKB-KW"/>
</dbReference>
<evidence type="ECO:0000259" key="11">
    <source>
        <dbReference type="PROSITE" id="PS51767"/>
    </source>
</evidence>
<evidence type="ECO:0000256" key="5">
    <source>
        <dbReference type="ARBA" id="ARBA00022750"/>
    </source>
</evidence>
<comment type="caution">
    <text evidence="12">The sequence shown here is derived from an EMBL/GenBank/DDBJ whole genome shotgun (WGS) entry which is preliminary data.</text>
</comment>
<dbReference type="InterPro" id="IPR032861">
    <property type="entry name" value="TAXi_N"/>
</dbReference>
<protein>
    <recommendedName>
        <fullName evidence="7">Aspartic proteinase Asp1</fullName>
    </recommendedName>
    <alternativeName>
        <fullName evidence="8">Nucellin-like protein</fullName>
    </alternativeName>
</protein>
<dbReference type="InterPro" id="IPR033121">
    <property type="entry name" value="PEPTIDASE_A1"/>
</dbReference>
<evidence type="ECO:0000256" key="1">
    <source>
        <dbReference type="ARBA" id="ARBA00007447"/>
    </source>
</evidence>
<evidence type="ECO:0000256" key="10">
    <source>
        <dbReference type="SAM" id="SignalP"/>
    </source>
</evidence>
<accession>A0A438KJF3</accession>
<dbReference type="Pfam" id="PF14541">
    <property type="entry name" value="TAXi_C"/>
    <property type="match status" value="1"/>
</dbReference>
<gene>
    <name evidence="12" type="primary">ASP1_0</name>
    <name evidence="12" type="ORF">CK203_002108</name>
</gene>
<dbReference type="InterPro" id="IPR021109">
    <property type="entry name" value="Peptidase_aspartic_dom_sf"/>
</dbReference>
<dbReference type="EMBL" id="QGNW01000005">
    <property type="protein sequence ID" value="RVX21339.1"/>
    <property type="molecule type" value="Genomic_DNA"/>
</dbReference>
<organism evidence="12 13">
    <name type="scientific">Vitis vinifera</name>
    <name type="common">Grape</name>
    <dbReference type="NCBI Taxonomy" id="29760"/>
    <lineage>
        <taxon>Eukaryota</taxon>
        <taxon>Viridiplantae</taxon>
        <taxon>Streptophyta</taxon>
        <taxon>Embryophyta</taxon>
        <taxon>Tracheophyta</taxon>
        <taxon>Spermatophyta</taxon>
        <taxon>Magnoliopsida</taxon>
        <taxon>eudicotyledons</taxon>
        <taxon>Gunneridae</taxon>
        <taxon>Pentapetalae</taxon>
        <taxon>rosids</taxon>
        <taxon>Vitales</taxon>
        <taxon>Vitaceae</taxon>
        <taxon>Viteae</taxon>
        <taxon>Vitis</taxon>
    </lineage>
</organism>
<dbReference type="InterPro" id="IPR032799">
    <property type="entry name" value="TAXi_C"/>
</dbReference>
<dbReference type="CDD" id="cd05475">
    <property type="entry name" value="nucellin_like"/>
    <property type="match status" value="1"/>
</dbReference>
<proteinExistence type="inferred from homology"/>
<feature type="signal peptide" evidence="10">
    <location>
        <begin position="1"/>
        <end position="24"/>
    </location>
</feature>
<keyword evidence="2" id="KW-0645">Protease</keyword>
<evidence type="ECO:0000256" key="2">
    <source>
        <dbReference type="ARBA" id="ARBA00022670"/>
    </source>
</evidence>
<keyword evidence="5" id="KW-0064">Aspartyl protease</keyword>
<evidence type="ECO:0000256" key="8">
    <source>
        <dbReference type="ARBA" id="ARBA00077656"/>
    </source>
</evidence>
<keyword evidence="6" id="KW-0378">Hydrolase</keyword>
<comment type="similarity">
    <text evidence="1">Belongs to the peptidase A1 family.</text>
</comment>
<feature type="chain" id="PRO_5019288099" description="Aspartic proteinase Asp1" evidence="10">
    <location>
        <begin position="25"/>
        <end position="456"/>
    </location>
</feature>
<dbReference type="Pfam" id="PF14543">
    <property type="entry name" value="TAXi_N"/>
    <property type="match status" value="1"/>
</dbReference>
<dbReference type="PANTHER" id="PTHR13683">
    <property type="entry name" value="ASPARTYL PROTEASES"/>
    <property type="match status" value="1"/>
</dbReference>
<dbReference type="PROSITE" id="PS51767">
    <property type="entry name" value="PEPTIDASE_A1"/>
    <property type="match status" value="1"/>
</dbReference>
<dbReference type="FunFam" id="2.40.70.10:FF:000015">
    <property type="entry name" value="Aspartyl protease family protein"/>
    <property type="match status" value="1"/>
</dbReference>
<sequence>MEIGKVGVLVVLVVLVGLSGWSSASDHQHKRKKAVFPEPAASSSLINIIQSSVVFPLYGNVYPLGTTVHLRGGGGSDHGLGGSGDDDEGTDDGVMYYYVSLSIGQPPKPYFLDPDTGSDLSWLQCDAPCVRCTKAPHPLYRPNNNLVICKDPMCASLHPPGYKCEHPEQCDYEVEYADGGSSLGVLVKDVFPLNFTNGLRLAPRLALGCGYDQIPGQSYHPLDGVLGLGKGKSSIVSQLHSQGVIRNVVGHCVSSRGGGFLFFGDDLYDSSRVVWTPMLRDQHTHYSSGYAELILGGKTTVFKNLLVTFDSGSSYTYLNSLAYQALVHLVRKELSEKPVREALDDQTLPLCWRGKRPFKSVRDVKKFFKPLALSFPGGGRTKTQYDIPLESYLIISLKGNVCLGILNGTEAGLQDFNLIGDISMQDKMVVYDNEKNQIGWAPTNCDRLPKFKAAIL</sequence>
<evidence type="ECO:0000256" key="7">
    <source>
        <dbReference type="ARBA" id="ARBA00068871"/>
    </source>
</evidence>
<keyword evidence="4" id="KW-0677">Repeat</keyword>
<dbReference type="Gene3D" id="2.40.70.10">
    <property type="entry name" value="Acid Proteases"/>
    <property type="match status" value="2"/>
</dbReference>
<feature type="domain" description="Peptidase A1" evidence="11">
    <location>
        <begin position="97"/>
        <end position="441"/>
    </location>
</feature>
<feature type="active site" evidence="9">
    <location>
        <position position="310"/>
    </location>
</feature>